<keyword evidence="2" id="KW-1185">Reference proteome</keyword>
<dbReference type="Proteomes" id="UP000007797">
    <property type="component" value="Unassembled WGS sequence"/>
</dbReference>
<evidence type="ECO:0000313" key="1">
    <source>
        <dbReference type="EMBL" id="EGG15844.1"/>
    </source>
</evidence>
<dbReference type="AlphaFoldDB" id="F4Q7U4"/>
<evidence type="ECO:0000313" key="2">
    <source>
        <dbReference type="Proteomes" id="UP000007797"/>
    </source>
</evidence>
<name>F4Q7U4_CACFS</name>
<organism evidence="1 2">
    <name type="scientific">Cavenderia fasciculata</name>
    <name type="common">Slime mold</name>
    <name type="synonym">Dictyostelium fasciculatum</name>
    <dbReference type="NCBI Taxonomy" id="261658"/>
    <lineage>
        <taxon>Eukaryota</taxon>
        <taxon>Amoebozoa</taxon>
        <taxon>Evosea</taxon>
        <taxon>Eumycetozoa</taxon>
        <taxon>Dictyostelia</taxon>
        <taxon>Acytosteliales</taxon>
        <taxon>Cavenderiaceae</taxon>
        <taxon>Cavenderia</taxon>
    </lineage>
</organism>
<dbReference type="KEGG" id="dfa:DFA_09513"/>
<dbReference type="GeneID" id="14868013"/>
<gene>
    <name evidence="1" type="ORF">DFA_09513</name>
</gene>
<proteinExistence type="predicted"/>
<dbReference type="EMBL" id="GL883025">
    <property type="protein sequence ID" value="EGG15844.1"/>
    <property type="molecule type" value="Genomic_DNA"/>
</dbReference>
<accession>F4Q7U4</accession>
<dbReference type="RefSeq" id="XP_004352169.1">
    <property type="nucleotide sequence ID" value="XM_004352117.1"/>
</dbReference>
<protein>
    <submittedName>
        <fullName evidence="1">Uncharacterized protein</fullName>
    </submittedName>
</protein>
<reference evidence="2" key="1">
    <citation type="journal article" date="2011" name="Genome Res.">
        <title>Phylogeny-wide analysis of social amoeba genomes highlights ancient origins for complex intercellular communication.</title>
        <authorList>
            <person name="Heidel A.J."/>
            <person name="Lawal H.M."/>
            <person name="Felder M."/>
            <person name="Schilde C."/>
            <person name="Helps N.R."/>
            <person name="Tunggal B."/>
            <person name="Rivero F."/>
            <person name="John U."/>
            <person name="Schleicher M."/>
            <person name="Eichinger L."/>
            <person name="Platzer M."/>
            <person name="Noegel A.A."/>
            <person name="Schaap P."/>
            <person name="Gloeckner G."/>
        </authorList>
    </citation>
    <scope>NUCLEOTIDE SEQUENCE [LARGE SCALE GENOMIC DNA]</scope>
    <source>
        <strain evidence="2">SH3</strain>
    </source>
</reference>
<sequence length="80" mass="8909">MNECMRSSSSSIGLALALVLLINEVTLRMGDVWSFQVSGMILVDVHLWMVLFCWSGDSSSILTNYCCDDGKDRLMSTEII</sequence>